<keyword evidence="1" id="KW-1133">Transmembrane helix</keyword>
<feature type="transmembrane region" description="Helical" evidence="1">
    <location>
        <begin position="530"/>
        <end position="549"/>
    </location>
</feature>
<dbReference type="AlphaFoldDB" id="A0A1E5ND29"/>
<keyword evidence="1" id="KW-0472">Membrane</keyword>
<gene>
    <name evidence="2" type="ORF">BFL38_04925</name>
</gene>
<proteinExistence type="predicted"/>
<keyword evidence="1" id="KW-0812">Transmembrane</keyword>
<accession>A0A1E5ND29</accession>
<feature type="transmembrane region" description="Helical" evidence="1">
    <location>
        <begin position="6"/>
        <end position="28"/>
    </location>
</feature>
<protein>
    <recommendedName>
        <fullName evidence="4">Glycosyltransferase RgtA/B/C/D-like domain-containing protein</fullName>
    </recommendedName>
</protein>
<name>A0A1E5ND29_9SPIR</name>
<feature type="transmembrane region" description="Helical" evidence="1">
    <location>
        <begin position="164"/>
        <end position="183"/>
    </location>
</feature>
<feature type="transmembrane region" description="Helical" evidence="1">
    <location>
        <begin position="304"/>
        <end position="325"/>
    </location>
</feature>
<feature type="transmembrane region" description="Helical" evidence="1">
    <location>
        <begin position="466"/>
        <end position="486"/>
    </location>
</feature>
<dbReference type="Proteomes" id="UP000095247">
    <property type="component" value="Unassembled WGS sequence"/>
</dbReference>
<feature type="transmembrane region" description="Helical" evidence="1">
    <location>
        <begin position="414"/>
        <end position="435"/>
    </location>
</feature>
<evidence type="ECO:0000313" key="3">
    <source>
        <dbReference type="Proteomes" id="UP000095247"/>
    </source>
</evidence>
<sequence length="674" mass="79768">MKNRNIFYIVYIILLIVSAITLLTLSILGSKTRIGYIEILKTYENTYPNTFRYYVKVGYYNKIFRHSDIYGVYVDTNKVLDNNNFIKEINMDENGSAYGNVISSKVIDSKIDNIEYTLKLKKKFIISIIIVYIIILFIYLIYTFISNKKIVFYNIKPYKYKTKILYIILIMLFGLFVRLFWAYQQEGLYWDEYHSLNYLNKGEQSEYHILYNEFKNILGYEILRNITIDNSSIKDCFDDIKRLYKNTNDPFISNLYYSLLRLAFIGREAVSIKNIIMTGAILNCIFFIISFIFLYKTLKLIFEYQYDCILFSLLIMSLSPISISFSMFLRAYQMQETFFVVITYLVINTIYNNKYSIKNLIITAVIAGIGYLTLYSSMLFVLILSAMLFINYVEHFKNIKKIIIFNPLIKIESYKVIIYYAVSFISALLVSRLLYASFFSSLFNANGRASTSLKFSGELLNYINNLSFDGLIPLLSLLIIVFLFFLKKNNKDLYINLNEDKFKLLVFIIVLGIIYALLGDLTSPFKLERYSATSYILILFIFPLIFSMINNNKIKYIVFILISIIYIYNVTNSKRFSYFEKTDKDKYVLTENIKVYSYKSFYVFYEYNYLNTNLYYTYIDNENDLTIITNYNKFYFLINEDTEYILTNNLLKDYQIQYLTKMNSGTSILKLDKK</sequence>
<feature type="transmembrane region" description="Helical" evidence="1">
    <location>
        <begin position="502"/>
        <end position="518"/>
    </location>
</feature>
<organism evidence="2 3">
    <name type="scientific">Brachyspira hampsonii</name>
    <dbReference type="NCBI Taxonomy" id="1287055"/>
    <lineage>
        <taxon>Bacteria</taxon>
        <taxon>Pseudomonadati</taxon>
        <taxon>Spirochaetota</taxon>
        <taxon>Spirochaetia</taxon>
        <taxon>Brachyspirales</taxon>
        <taxon>Brachyspiraceae</taxon>
        <taxon>Brachyspira</taxon>
    </lineage>
</organism>
<dbReference type="EMBL" id="MDCO01000012">
    <property type="protein sequence ID" value="OEJ14079.1"/>
    <property type="molecule type" value="Genomic_DNA"/>
</dbReference>
<feature type="transmembrane region" description="Helical" evidence="1">
    <location>
        <begin position="275"/>
        <end position="298"/>
    </location>
</feature>
<reference evidence="2 3" key="1">
    <citation type="submission" date="2016-08" db="EMBL/GenBank/DDBJ databases">
        <title>Characterization and recognition of Brachyspira hampsonii sp. nov., a novel intestinal spirochete that is pathogenic to pigs.</title>
        <authorList>
            <person name="Mirajkar N."/>
            <person name="La T."/>
            <person name="Phillips N."/>
            <person name="Hampson D."/>
            <person name="Gebhart C."/>
        </authorList>
    </citation>
    <scope>NUCLEOTIDE SEQUENCE [LARGE SCALE GENOMIC DNA]</scope>
    <source>
        <strain evidence="2 3">P280/1</strain>
    </source>
</reference>
<evidence type="ECO:0008006" key="4">
    <source>
        <dbReference type="Google" id="ProtNLM"/>
    </source>
</evidence>
<dbReference type="RefSeq" id="WP_069727367.1">
    <property type="nucleotide sequence ID" value="NZ_MDCO01000012.1"/>
</dbReference>
<comment type="caution">
    <text evidence="2">The sequence shown here is derived from an EMBL/GenBank/DDBJ whole genome shotgun (WGS) entry which is preliminary data.</text>
</comment>
<evidence type="ECO:0000313" key="2">
    <source>
        <dbReference type="EMBL" id="OEJ14079.1"/>
    </source>
</evidence>
<feature type="transmembrane region" description="Helical" evidence="1">
    <location>
        <begin position="556"/>
        <end position="571"/>
    </location>
</feature>
<evidence type="ECO:0000256" key="1">
    <source>
        <dbReference type="SAM" id="Phobius"/>
    </source>
</evidence>
<feature type="transmembrane region" description="Helical" evidence="1">
    <location>
        <begin position="124"/>
        <end position="144"/>
    </location>
</feature>
<feature type="transmembrane region" description="Helical" evidence="1">
    <location>
        <begin position="360"/>
        <end position="393"/>
    </location>
</feature>